<reference evidence="9 10" key="1">
    <citation type="submission" date="2019-08" db="EMBL/GenBank/DDBJ databases">
        <title>Bacillus genomes from the desert of Cuatro Cienegas, Coahuila.</title>
        <authorList>
            <person name="Olmedo-Alvarez G."/>
        </authorList>
    </citation>
    <scope>NUCLEOTIDE SEQUENCE [LARGE SCALE GENOMIC DNA]</scope>
    <source>
        <strain evidence="9 10">CH37_1T</strain>
    </source>
</reference>
<feature type="transmembrane region" description="Helical" evidence="7">
    <location>
        <begin position="154"/>
        <end position="175"/>
    </location>
</feature>
<evidence type="ECO:0000256" key="3">
    <source>
        <dbReference type="ARBA" id="ARBA00022475"/>
    </source>
</evidence>
<comment type="subcellular location">
    <subcellularLocation>
        <location evidence="1 7">Cell membrane</location>
        <topology evidence="1 7">Multi-pass membrane protein</topology>
    </subcellularLocation>
</comment>
<dbReference type="InterPro" id="IPR035906">
    <property type="entry name" value="MetI-like_sf"/>
</dbReference>
<keyword evidence="3" id="KW-1003">Cell membrane</keyword>
<dbReference type="AlphaFoldDB" id="A0A5D4SF93"/>
<evidence type="ECO:0000259" key="8">
    <source>
        <dbReference type="PROSITE" id="PS50928"/>
    </source>
</evidence>
<dbReference type="InterPro" id="IPR000515">
    <property type="entry name" value="MetI-like"/>
</dbReference>
<sequence>MELTDYQADERGFFLLEQGWELMNMMPAKASQTVTAEKPGQGPGTARPNRKLKIKNGAVGWSFIVIAAGLICLFYFYPMVQALLLSFQSGTGANLQFTGIDNYTRLLKDPTFLTTLKNTVIFLIVQVPVMIILALFLSVLLNNKTLKWKGLFRTAIFLPCVTSLVAYSVIFKYLFSQDGIINIMLMKLALISEPISWLTDPFWAKVTIIVAITWRWTGYNMIFYLSALQNVDQSIYEAAKMDGASSFQQFFRITVPMLKPIILFTSITSTIGTLQLFDEVMNITAGGPANATMTISQYIYNLSFKYTPDFGYAATVSYAIVILIVIFSIIQFKVAGDRNE</sequence>
<dbReference type="CDD" id="cd06261">
    <property type="entry name" value="TM_PBP2"/>
    <property type="match status" value="1"/>
</dbReference>
<dbReference type="Gene3D" id="1.10.3720.10">
    <property type="entry name" value="MetI-like"/>
    <property type="match status" value="1"/>
</dbReference>
<evidence type="ECO:0000256" key="7">
    <source>
        <dbReference type="RuleBase" id="RU363032"/>
    </source>
</evidence>
<dbReference type="SUPFAM" id="SSF161098">
    <property type="entry name" value="MetI-like"/>
    <property type="match status" value="1"/>
</dbReference>
<dbReference type="GO" id="GO:0055085">
    <property type="term" value="P:transmembrane transport"/>
    <property type="evidence" value="ECO:0007669"/>
    <property type="project" value="InterPro"/>
</dbReference>
<evidence type="ECO:0000256" key="6">
    <source>
        <dbReference type="ARBA" id="ARBA00023136"/>
    </source>
</evidence>
<keyword evidence="4 7" id="KW-0812">Transmembrane</keyword>
<evidence type="ECO:0000313" key="10">
    <source>
        <dbReference type="Proteomes" id="UP000323732"/>
    </source>
</evidence>
<keyword evidence="2 7" id="KW-0813">Transport</keyword>
<organism evidence="9 10">
    <name type="scientific">Bacillus infantis</name>
    <dbReference type="NCBI Taxonomy" id="324767"/>
    <lineage>
        <taxon>Bacteria</taxon>
        <taxon>Bacillati</taxon>
        <taxon>Bacillota</taxon>
        <taxon>Bacilli</taxon>
        <taxon>Bacillales</taxon>
        <taxon>Bacillaceae</taxon>
        <taxon>Bacillus</taxon>
    </lineage>
</organism>
<feature type="domain" description="ABC transmembrane type-1" evidence="8">
    <location>
        <begin position="116"/>
        <end position="331"/>
    </location>
</feature>
<accession>A0A5D4SF93</accession>
<comment type="caution">
    <text evidence="9">The sequence shown here is derived from an EMBL/GenBank/DDBJ whole genome shotgun (WGS) entry which is preliminary data.</text>
</comment>
<dbReference type="Proteomes" id="UP000323732">
    <property type="component" value="Unassembled WGS sequence"/>
</dbReference>
<dbReference type="PROSITE" id="PS50928">
    <property type="entry name" value="ABC_TM1"/>
    <property type="match status" value="1"/>
</dbReference>
<dbReference type="EMBL" id="VTES01000005">
    <property type="protein sequence ID" value="TYS62287.1"/>
    <property type="molecule type" value="Genomic_DNA"/>
</dbReference>
<evidence type="ECO:0000256" key="1">
    <source>
        <dbReference type="ARBA" id="ARBA00004651"/>
    </source>
</evidence>
<feature type="transmembrane region" description="Helical" evidence="7">
    <location>
        <begin position="58"/>
        <end position="77"/>
    </location>
</feature>
<keyword evidence="6 7" id="KW-0472">Membrane</keyword>
<dbReference type="InterPro" id="IPR051393">
    <property type="entry name" value="ABC_transporter_permease"/>
</dbReference>
<evidence type="ECO:0000313" key="9">
    <source>
        <dbReference type="EMBL" id="TYS62287.1"/>
    </source>
</evidence>
<feature type="transmembrane region" description="Helical" evidence="7">
    <location>
        <begin position="310"/>
        <end position="330"/>
    </location>
</feature>
<comment type="similarity">
    <text evidence="7">Belongs to the binding-protein-dependent transport system permease family.</text>
</comment>
<dbReference type="Pfam" id="PF00528">
    <property type="entry name" value="BPD_transp_1"/>
    <property type="match status" value="1"/>
</dbReference>
<evidence type="ECO:0000256" key="2">
    <source>
        <dbReference type="ARBA" id="ARBA00022448"/>
    </source>
</evidence>
<feature type="transmembrane region" description="Helical" evidence="7">
    <location>
        <begin position="120"/>
        <end position="142"/>
    </location>
</feature>
<dbReference type="GO" id="GO:0005886">
    <property type="term" value="C:plasma membrane"/>
    <property type="evidence" value="ECO:0007669"/>
    <property type="project" value="UniProtKB-SubCell"/>
</dbReference>
<evidence type="ECO:0000256" key="4">
    <source>
        <dbReference type="ARBA" id="ARBA00022692"/>
    </source>
</evidence>
<protein>
    <submittedName>
        <fullName evidence="9">Sugar ABC transporter permease</fullName>
    </submittedName>
</protein>
<keyword evidence="5 7" id="KW-1133">Transmembrane helix</keyword>
<feature type="transmembrane region" description="Helical" evidence="7">
    <location>
        <begin position="257"/>
        <end position="277"/>
    </location>
</feature>
<dbReference type="PANTHER" id="PTHR30193:SF37">
    <property type="entry name" value="INNER MEMBRANE ABC TRANSPORTER PERMEASE PROTEIN YCJO"/>
    <property type="match status" value="1"/>
</dbReference>
<gene>
    <name evidence="9" type="ORF">FZD47_19675</name>
</gene>
<proteinExistence type="inferred from homology"/>
<dbReference type="PANTHER" id="PTHR30193">
    <property type="entry name" value="ABC TRANSPORTER PERMEASE PROTEIN"/>
    <property type="match status" value="1"/>
</dbReference>
<evidence type="ECO:0000256" key="5">
    <source>
        <dbReference type="ARBA" id="ARBA00022989"/>
    </source>
</evidence>
<name>A0A5D4SF93_9BACI</name>